<reference evidence="3" key="1">
    <citation type="submission" date="2016-10" db="EMBL/GenBank/DDBJ databases">
        <authorList>
            <person name="Varghese N."/>
            <person name="Submissions S."/>
        </authorList>
    </citation>
    <scope>NUCLEOTIDE SEQUENCE [LARGE SCALE GENOMIC DNA]</scope>
    <source>
        <strain evidence="3">BL47</strain>
    </source>
</reference>
<proteinExistence type="predicted"/>
<dbReference type="Proteomes" id="UP000198704">
    <property type="component" value="Unassembled WGS sequence"/>
</dbReference>
<dbReference type="RefSeq" id="WP_091722234.1">
    <property type="nucleotide sequence ID" value="NZ_FNHS01000025.1"/>
</dbReference>
<evidence type="ECO:0000313" key="3">
    <source>
        <dbReference type="Proteomes" id="UP000198704"/>
    </source>
</evidence>
<organism evidence="2 3">
    <name type="scientific">Methylobacterium phyllostachyos</name>
    <dbReference type="NCBI Taxonomy" id="582672"/>
    <lineage>
        <taxon>Bacteria</taxon>
        <taxon>Pseudomonadati</taxon>
        <taxon>Pseudomonadota</taxon>
        <taxon>Alphaproteobacteria</taxon>
        <taxon>Hyphomicrobiales</taxon>
        <taxon>Methylobacteriaceae</taxon>
        <taxon>Methylobacterium</taxon>
    </lineage>
</organism>
<name>A0A1H0K8I6_9HYPH</name>
<gene>
    <name evidence="2" type="ORF">SAMN05216360_12536</name>
</gene>
<protein>
    <submittedName>
        <fullName evidence="2">Uncharacterized protein</fullName>
    </submittedName>
</protein>
<evidence type="ECO:0000313" key="2">
    <source>
        <dbReference type="EMBL" id="SDO52040.1"/>
    </source>
</evidence>
<accession>A0A1H0K8I6</accession>
<dbReference type="EMBL" id="FNHS01000025">
    <property type="protein sequence ID" value="SDO52040.1"/>
    <property type="molecule type" value="Genomic_DNA"/>
</dbReference>
<evidence type="ECO:0000256" key="1">
    <source>
        <dbReference type="SAM" id="MobiDB-lite"/>
    </source>
</evidence>
<dbReference type="AlphaFoldDB" id="A0A1H0K8I6"/>
<feature type="compositionally biased region" description="Low complexity" evidence="1">
    <location>
        <begin position="109"/>
        <end position="118"/>
    </location>
</feature>
<sequence length="118" mass="13473">MVAIGHRETAAMQLFELLPPEIPNYGLPAGMRMPENIVLNEDEAARFLREPVDRLRKRRLNGTGPVFVRREDEAWGAKYLVWDLLAWLVQSRRTEMPPNSRRSRRKAADQSSDAACAA</sequence>
<keyword evidence="3" id="KW-1185">Reference proteome</keyword>
<dbReference type="STRING" id="582672.SAMN05216360_12536"/>
<feature type="region of interest" description="Disordered" evidence="1">
    <location>
        <begin position="94"/>
        <end position="118"/>
    </location>
</feature>